<dbReference type="EMBL" id="FOGU01000005">
    <property type="protein sequence ID" value="SES05378.1"/>
    <property type="molecule type" value="Genomic_DNA"/>
</dbReference>
<feature type="signal peptide" evidence="1">
    <location>
        <begin position="1"/>
        <end position="31"/>
    </location>
</feature>
<gene>
    <name evidence="2" type="ORF">SAMN04490244_10586</name>
</gene>
<evidence type="ECO:0000313" key="2">
    <source>
        <dbReference type="EMBL" id="SES05378.1"/>
    </source>
</evidence>
<evidence type="ECO:0000256" key="1">
    <source>
        <dbReference type="SAM" id="SignalP"/>
    </source>
</evidence>
<accession>A0A1H9U810</accession>
<dbReference type="STRING" id="641238.SAMN04490244_10586"/>
<dbReference type="InterPro" id="IPR010642">
    <property type="entry name" value="Invasion_prot_B"/>
</dbReference>
<sequence>MEALIKMKSGIRQSLAGAALTTLAAALPAAAQDESTNRVSVETAWSVFVEDDPKECWGVSAPTETVNTRNGEVVSVTRGDILLFVTFRPGESGEVTFTGGYPFADDSTVSVDIGGREFEMFTENVRDSEGDMIGWAWPASSSGDSELISAMRAGADATMTARSSRGTTTADTFSLYGFSAAMEDAEQRCSE</sequence>
<reference evidence="2 3" key="1">
    <citation type="submission" date="2016-10" db="EMBL/GenBank/DDBJ databases">
        <authorList>
            <person name="de Groot N.N."/>
        </authorList>
    </citation>
    <scope>NUCLEOTIDE SEQUENCE [LARGE SCALE GENOMIC DNA]</scope>
    <source>
        <strain evidence="2 3">DSM 23042</strain>
    </source>
</reference>
<dbReference type="AlphaFoldDB" id="A0A1H9U810"/>
<dbReference type="Pfam" id="PF06776">
    <property type="entry name" value="IalB"/>
    <property type="match status" value="1"/>
</dbReference>
<organism evidence="2 3">
    <name type="scientific">Tranquillimonas rosea</name>
    <dbReference type="NCBI Taxonomy" id="641238"/>
    <lineage>
        <taxon>Bacteria</taxon>
        <taxon>Pseudomonadati</taxon>
        <taxon>Pseudomonadota</taxon>
        <taxon>Alphaproteobacteria</taxon>
        <taxon>Rhodobacterales</taxon>
        <taxon>Roseobacteraceae</taxon>
        <taxon>Tranquillimonas</taxon>
    </lineage>
</organism>
<evidence type="ECO:0008006" key="4">
    <source>
        <dbReference type="Google" id="ProtNLM"/>
    </source>
</evidence>
<dbReference type="Proteomes" id="UP000198885">
    <property type="component" value="Unassembled WGS sequence"/>
</dbReference>
<name>A0A1H9U810_9RHOB</name>
<keyword evidence="1" id="KW-0732">Signal</keyword>
<proteinExistence type="predicted"/>
<evidence type="ECO:0000313" key="3">
    <source>
        <dbReference type="Proteomes" id="UP000198885"/>
    </source>
</evidence>
<feature type="chain" id="PRO_5011588548" description="Invasion protein IalB, involved in pathogenesis" evidence="1">
    <location>
        <begin position="32"/>
        <end position="191"/>
    </location>
</feature>
<keyword evidence="3" id="KW-1185">Reference proteome</keyword>
<protein>
    <recommendedName>
        <fullName evidence="4">Invasion protein IalB, involved in pathogenesis</fullName>
    </recommendedName>
</protein>